<evidence type="ECO:0000313" key="7">
    <source>
        <dbReference type="Proteomes" id="UP000292120"/>
    </source>
</evidence>
<dbReference type="InterPro" id="IPR000277">
    <property type="entry name" value="Cys/Met-Metab_PyrdxlP-dep_enz"/>
</dbReference>
<evidence type="ECO:0000256" key="3">
    <source>
        <dbReference type="HAMAP-Rule" id="MF_02056"/>
    </source>
</evidence>
<dbReference type="CDD" id="cd00614">
    <property type="entry name" value="CGS_like"/>
    <property type="match status" value="1"/>
</dbReference>
<dbReference type="OrthoDB" id="9805807at2"/>
<comment type="cofactor">
    <cofactor evidence="1 3 5">
        <name>pyridoxal 5'-phosphate</name>
        <dbReference type="ChEBI" id="CHEBI:597326"/>
    </cofactor>
</comment>
<evidence type="ECO:0000256" key="2">
    <source>
        <dbReference type="ARBA" id="ARBA00022898"/>
    </source>
</evidence>
<comment type="subunit">
    <text evidence="3">Homotetramer.</text>
</comment>
<dbReference type="PANTHER" id="PTHR11808">
    <property type="entry name" value="TRANS-SULFURATION ENZYME FAMILY MEMBER"/>
    <property type="match status" value="1"/>
</dbReference>
<dbReference type="InterPro" id="IPR054542">
    <property type="entry name" value="Cys_met_metab_PP"/>
</dbReference>
<dbReference type="Proteomes" id="UP000292120">
    <property type="component" value="Unassembled WGS sequence"/>
</dbReference>
<dbReference type="PROSITE" id="PS00868">
    <property type="entry name" value="CYS_MET_METAB_PP"/>
    <property type="match status" value="1"/>
</dbReference>
<organism evidence="6 7">
    <name type="scientific">Aquabacterium lacunae</name>
    <dbReference type="NCBI Taxonomy" id="2528630"/>
    <lineage>
        <taxon>Bacteria</taxon>
        <taxon>Pseudomonadati</taxon>
        <taxon>Pseudomonadota</taxon>
        <taxon>Betaproteobacteria</taxon>
        <taxon>Burkholderiales</taxon>
        <taxon>Aquabacterium</taxon>
    </lineage>
</organism>
<keyword evidence="7" id="KW-1185">Reference proteome</keyword>
<dbReference type="InterPro" id="IPR006234">
    <property type="entry name" value="O-succ-hSer_sulfhydrylase"/>
</dbReference>
<keyword evidence="2 3" id="KW-0663">Pyridoxal phosphate</keyword>
<comment type="similarity">
    <text evidence="3">Belongs to the trans-sulfuration enzymes family. MetZ subfamily.</text>
</comment>
<dbReference type="SUPFAM" id="SSF53383">
    <property type="entry name" value="PLP-dependent transferases"/>
    <property type="match status" value="1"/>
</dbReference>
<dbReference type="EMBL" id="SIXI01000002">
    <property type="protein sequence ID" value="TBO32858.1"/>
    <property type="molecule type" value="Genomic_DNA"/>
</dbReference>
<feature type="modified residue" description="N6-(pyridoxal phosphate)lysine" evidence="3 4">
    <location>
        <position position="224"/>
    </location>
</feature>
<comment type="pathway">
    <text evidence="3">Amino-acid biosynthesis; L-methionine biosynthesis via de novo pathway; L-homocysteine from O-succinyl-L-homoserine: step 1/1.</text>
</comment>
<keyword evidence="3" id="KW-0808">Transferase</keyword>
<evidence type="ECO:0000256" key="4">
    <source>
        <dbReference type="PIRSR" id="PIRSR001434-2"/>
    </source>
</evidence>
<evidence type="ECO:0000256" key="1">
    <source>
        <dbReference type="ARBA" id="ARBA00001933"/>
    </source>
</evidence>
<dbReference type="NCBIfam" id="NF006003">
    <property type="entry name" value="PRK08133.1"/>
    <property type="match status" value="1"/>
</dbReference>
<gene>
    <name evidence="3" type="primary">metZ</name>
    <name evidence="6" type="ORF">EYS42_06755</name>
</gene>
<dbReference type="GO" id="GO:0030170">
    <property type="term" value="F:pyridoxal phosphate binding"/>
    <property type="evidence" value="ECO:0007669"/>
    <property type="project" value="UniProtKB-UniRule"/>
</dbReference>
<proteinExistence type="inferred from homology"/>
<evidence type="ECO:0000256" key="5">
    <source>
        <dbReference type="RuleBase" id="RU362118"/>
    </source>
</evidence>
<dbReference type="GO" id="GO:0016765">
    <property type="term" value="F:transferase activity, transferring alkyl or aryl (other than methyl) groups"/>
    <property type="evidence" value="ECO:0007669"/>
    <property type="project" value="UniProtKB-UniRule"/>
</dbReference>
<dbReference type="Gene3D" id="3.90.1150.10">
    <property type="entry name" value="Aspartate Aminotransferase, domain 1"/>
    <property type="match status" value="1"/>
</dbReference>
<dbReference type="UniPathway" id="UPA00051">
    <property type="reaction ID" value="UER00449"/>
</dbReference>
<comment type="function">
    <text evidence="3">Catalyzes the formation of L-homocysteine from O-succinyl-L-homoserine (OSHS) and hydrogen sulfide.</text>
</comment>
<keyword evidence="3" id="KW-0486">Methionine biosynthesis</keyword>
<name>A0A4Q9H145_9BURK</name>
<accession>A0A4Q9H145</accession>
<evidence type="ECO:0000313" key="6">
    <source>
        <dbReference type="EMBL" id="TBO32858.1"/>
    </source>
</evidence>
<dbReference type="PIRSF" id="PIRSF001434">
    <property type="entry name" value="CGS"/>
    <property type="match status" value="1"/>
</dbReference>
<dbReference type="InterPro" id="IPR015421">
    <property type="entry name" value="PyrdxlP-dep_Trfase_major"/>
</dbReference>
<dbReference type="AlphaFoldDB" id="A0A4Q9H145"/>
<dbReference type="Gene3D" id="3.40.640.10">
    <property type="entry name" value="Type I PLP-dependent aspartate aminotransferase-like (Major domain)"/>
    <property type="match status" value="1"/>
</dbReference>
<comment type="caution">
    <text evidence="6">The sequence shown here is derived from an EMBL/GenBank/DDBJ whole genome shotgun (WGS) entry which is preliminary data.</text>
</comment>
<dbReference type="HAMAP" id="MF_02056">
    <property type="entry name" value="MetZ"/>
    <property type="match status" value="1"/>
</dbReference>
<dbReference type="EC" id="2.5.1.-" evidence="3"/>
<dbReference type="GO" id="GO:0071266">
    <property type="term" value="P:'de novo' L-methionine biosynthetic process"/>
    <property type="evidence" value="ECO:0007669"/>
    <property type="project" value="UniProtKB-UniRule"/>
</dbReference>
<dbReference type="FunFam" id="3.40.640.10:FF:000046">
    <property type="entry name" value="Cystathionine gamma-lyase"/>
    <property type="match status" value="1"/>
</dbReference>
<dbReference type="GO" id="GO:0019346">
    <property type="term" value="P:transsulfuration"/>
    <property type="evidence" value="ECO:0007669"/>
    <property type="project" value="InterPro"/>
</dbReference>
<dbReference type="Pfam" id="PF01053">
    <property type="entry name" value="Cys_Met_Meta_PP"/>
    <property type="match status" value="1"/>
</dbReference>
<keyword evidence="3" id="KW-0028">Amino-acid biosynthesis</keyword>
<comment type="catalytic activity">
    <reaction evidence="3">
        <text>O-succinyl-L-homoserine + hydrogen sulfide = L-homocysteine + succinate</text>
        <dbReference type="Rhea" id="RHEA:27826"/>
        <dbReference type="ChEBI" id="CHEBI:29919"/>
        <dbReference type="ChEBI" id="CHEBI:30031"/>
        <dbReference type="ChEBI" id="CHEBI:57661"/>
        <dbReference type="ChEBI" id="CHEBI:58199"/>
    </reaction>
</comment>
<dbReference type="NCBIfam" id="TIGR01325">
    <property type="entry name" value="O_suc_HS_sulf"/>
    <property type="match status" value="1"/>
</dbReference>
<dbReference type="GO" id="GO:0071268">
    <property type="term" value="P:homocysteine biosynthetic process"/>
    <property type="evidence" value="ECO:0007669"/>
    <property type="project" value="InterPro"/>
</dbReference>
<dbReference type="InterPro" id="IPR015422">
    <property type="entry name" value="PyrdxlP-dep_Trfase_small"/>
</dbReference>
<sequence>MAQVPENREKKKLPRKDLPADARIETLSVREGLPPTQWGENSEALFLTSSFNHPDAATAAARFANEEEAFVYTRFTNPTTMMFERRLAALEGTEACIATASGMSAILMMIMGLLKSGDHVVCSQSVFGSTITLLQTQFGKFGIETTFVSQTDVNAWREAIRPNTRLFFAETPSNPLTEVCDIRALAEIAHGCGALLAVDNCFCTPALQKPVEMGADLIIHSGTKYLDGQGRVLAGAICGPDAIVNGPLMTTLRGAGMTLSPFNAWVVLKGLETLSIRMAAQSSNALKLAQWLEQQPAVDQVFYPGLPSHPQHALAMAQQNGCGGAVVSFTVKPFAGDITVPAPAVLDDAAKRLRQAAFHVIDHTRLCSITSNLGDTKTLITHPSSTSHGRLQEPQRLAAGITQGMIRVAVGLEHIDDLTADLARGLSSLNFQS</sequence>
<dbReference type="PANTHER" id="PTHR11808:SF80">
    <property type="entry name" value="CYSTATHIONINE GAMMA-LYASE"/>
    <property type="match status" value="1"/>
</dbReference>
<dbReference type="RefSeq" id="WP_130967066.1">
    <property type="nucleotide sequence ID" value="NZ_SIXI01000002.1"/>
</dbReference>
<dbReference type="GO" id="GO:0016846">
    <property type="term" value="F:carbon-sulfur lyase activity"/>
    <property type="evidence" value="ECO:0007669"/>
    <property type="project" value="TreeGrafter"/>
</dbReference>
<reference evidence="6 7" key="1">
    <citation type="submission" date="2019-02" db="EMBL/GenBank/DDBJ databases">
        <title>Aquabacterium sp. strain KMB7.</title>
        <authorList>
            <person name="Chen W.-M."/>
        </authorList>
    </citation>
    <scope>NUCLEOTIDE SEQUENCE [LARGE SCALE GENOMIC DNA]</scope>
    <source>
        <strain evidence="6 7">KMB7</strain>
    </source>
</reference>
<dbReference type="GO" id="GO:0005737">
    <property type="term" value="C:cytoplasm"/>
    <property type="evidence" value="ECO:0007669"/>
    <property type="project" value="TreeGrafter"/>
</dbReference>
<protein>
    <recommendedName>
        <fullName evidence="3">O-succinylhomoserine sulfhydrylase</fullName>
        <shortName evidence="3">OSH sulfhydrylase</shortName>
        <shortName evidence="3">OSHS sulfhydrylase</shortName>
        <ecNumber evidence="3">2.5.1.-</ecNumber>
    </recommendedName>
</protein>
<dbReference type="InterPro" id="IPR015424">
    <property type="entry name" value="PyrdxlP-dep_Trfase"/>
</dbReference>